<dbReference type="PANTHER" id="PTHR14407">
    <property type="entry name" value="HERMANSKY-PUDLAK SYNDROME 4 PROTEIN LIGHT-EAR PROTEIN-RELATED"/>
    <property type="match status" value="1"/>
</dbReference>
<dbReference type="GO" id="GO:0005765">
    <property type="term" value="C:lysosomal membrane"/>
    <property type="evidence" value="ECO:0007669"/>
    <property type="project" value="TreeGrafter"/>
</dbReference>
<dbReference type="PANTHER" id="PTHR14407:SF9">
    <property type="entry name" value="BLOC-3 COMPLEX MEMBER HPS4"/>
    <property type="match status" value="1"/>
</dbReference>
<feature type="region of interest" description="Disordered" evidence="1">
    <location>
        <begin position="333"/>
        <end position="421"/>
    </location>
</feature>
<gene>
    <name evidence="2" type="ORF">GRG538_LOCUS3628</name>
</gene>
<dbReference type="GO" id="GO:0005085">
    <property type="term" value="F:guanyl-nucleotide exchange factor activity"/>
    <property type="evidence" value="ECO:0007669"/>
    <property type="project" value="TreeGrafter"/>
</dbReference>
<dbReference type="GO" id="GO:0031410">
    <property type="term" value="C:cytoplasmic vesicle"/>
    <property type="evidence" value="ECO:0007669"/>
    <property type="project" value="TreeGrafter"/>
</dbReference>
<feature type="compositionally biased region" description="Acidic residues" evidence="1">
    <location>
        <begin position="463"/>
        <end position="474"/>
    </location>
</feature>
<reference evidence="2" key="1">
    <citation type="submission" date="2021-02" db="EMBL/GenBank/DDBJ databases">
        <authorList>
            <person name="Nowell W R."/>
        </authorList>
    </citation>
    <scope>NUCLEOTIDE SEQUENCE</scope>
</reference>
<dbReference type="GO" id="GO:0031085">
    <property type="term" value="C:BLOC-3 complex"/>
    <property type="evidence" value="ECO:0007669"/>
    <property type="project" value="TreeGrafter"/>
</dbReference>
<feature type="region of interest" description="Disordered" evidence="1">
    <location>
        <begin position="442"/>
        <end position="481"/>
    </location>
</feature>
<evidence type="ECO:0000256" key="1">
    <source>
        <dbReference type="SAM" id="MobiDB-lite"/>
    </source>
</evidence>
<comment type="caution">
    <text evidence="2">The sequence shown here is derived from an EMBL/GenBank/DDBJ whole genome shotgun (WGS) entry which is preliminary data.</text>
</comment>
<dbReference type="GO" id="GO:0031267">
    <property type="term" value="F:small GTPase binding"/>
    <property type="evidence" value="ECO:0007669"/>
    <property type="project" value="TreeGrafter"/>
</dbReference>
<accession>A0A817UL61</accession>
<dbReference type="GO" id="GO:0006605">
    <property type="term" value="P:protein targeting"/>
    <property type="evidence" value="ECO:0007669"/>
    <property type="project" value="TreeGrafter"/>
</dbReference>
<feature type="compositionally biased region" description="Polar residues" evidence="1">
    <location>
        <begin position="368"/>
        <end position="391"/>
    </location>
</feature>
<feature type="compositionally biased region" description="Low complexity" evidence="1">
    <location>
        <begin position="262"/>
        <end position="281"/>
    </location>
</feature>
<evidence type="ECO:0008006" key="4">
    <source>
        <dbReference type="Google" id="ProtNLM"/>
    </source>
</evidence>
<sequence length="676" mass="77684">MTSPNMFFFIFDFYLMQGSKDDNDVLPEAILYFYPRDDQIKKQKLLECGEIVGIVQYFQHDLFQSIAKTFHFQKALVVHEHYGRHSSFLSVSNGSCTKEEAQIHLKHIMDLFNMLYGTWNHIYSIYGKDNKINEFLNQALTPLVNYALNRTPSISHLFSTVQYTQLKTGNQRIMLESKHWLDYLKSKYGLKDGLIGYNNKVLYSTWDADTTFYFQLMFQLRKQLPKNLIHFPWESEFQLKNGVSLFRLYIRRSPDSIPTQNSIDQTVKTTTTTHATSSNSTKPRLVAQPIGILKDFSLPSDDSTPSSLQSRFNSFDFSPSFVHKKRLGMLFSRDQSGSSEETGFETDTMDELSSSSAADTRSVSSESTSENYNQLDAQNLNEDAHDSSSCVSPEKPLTDEDKIRQMRSQSRSRSSTMSNEMEKTIKLDRNNSLTDSFDHIEIVPVDTNENNDNNDDHNGDGGGGDDDDDDDDDGPIGNFQLIRHSSFVSSRDRAETVTSNPDLHISELLKSDRNEIRVSWKNISDKNTENERDELVLYVQNNSQMVFGCVIEQKLLTDDYLKELWALMLSQMAHIEAEIQATSTPSETIKQTNDTKFDFIENTHLVEYERVSDSTRQYRKIPSEHSAQMALFARTEFKRNPECKVVGLSRGNLLIGVDRCIPNRTTYSCRRFQENF</sequence>
<name>A0A817UL61_9BILA</name>
<feature type="region of interest" description="Disordered" evidence="1">
    <location>
        <begin position="259"/>
        <end position="282"/>
    </location>
</feature>
<feature type="compositionally biased region" description="Low complexity" evidence="1">
    <location>
        <begin position="406"/>
        <end position="418"/>
    </location>
</feature>
<dbReference type="AlphaFoldDB" id="A0A817UL61"/>
<dbReference type="InterPro" id="IPR026091">
    <property type="entry name" value="HPS4"/>
</dbReference>
<organism evidence="2 3">
    <name type="scientific">Rotaria socialis</name>
    <dbReference type="NCBI Taxonomy" id="392032"/>
    <lineage>
        <taxon>Eukaryota</taxon>
        <taxon>Metazoa</taxon>
        <taxon>Spiralia</taxon>
        <taxon>Gnathifera</taxon>
        <taxon>Rotifera</taxon>
        <taxon>Eurotatoria</taxon>
        <taxon>Bdelloidea</taxon>
        <taxon>Philodinida</taxon>
        <taxon>Philodinidae</taxon>
        <taxon>Rotaria</taxon>
    </lineage>
</organism>
<evidence type="ECO:0000313" key="3">
    <source>
        <dbReference type="Proteomes" id="UP000663872"/>
    </source>
</evidence>
<dbReference type="Proteomes" id="UP000663872">
    <property type="component" value="Unassembled WGS sequence"/>
</dbReference>
<proteinExistence type="predicted"/>
<feature type="compositionally biased region" description="Low complexity" evidence="1">
    <location>
        <begin position="353"/>
        <end position="367"/>
    </location>
</feature>
<protein>
    <recommendedName>
        <fullName evidence="4">CCZ1/INTU/HSP4 first Longin domain-containing protein</fullName>
    </recommendedName>
</protein>
<evidence type="ECO:0000313" key="2">
    <source>
        <dbReference type="EMBL" id="CAF3331648.1"/>
    </source>
</evidence>
<dbReference type="EMBL" id="CAJNYT010000128">
    <property type="protein sequence ID" value="CAF3331648.1"/>
    <property type="molecule type" value="Genomic_DNA"/>
</dbReference>